<dbReference type="InterPro" id="IPR056798">
    <property type="entry name" value="ADH_Fe_C"/>
</dbReference>
<evidence type="ECO:0000259" key="3">
    <source>
        <dbReference type="Pfam" id="PF25137"/>
    </source>
</evidence>
<dbReference type="Gene3D" id="3.40.50.1970">
    <property type="match status" value="1"/>
</dbReference>
<dbReference type="Pfam" id="PF00465">
    <property type="entry name" value="Fe-ADH"/>
    <property type="match status" value="1"/>
</dbReference>
<dbReference type="GO" id="GO:0005739">
    <property type="term" value="C:mitochondrion"/>
    <property type="evidence" value="ECO:0007669"/>
    <property type="project" value="TreeGrafter"/>
</dbReference>
<dbReference type="PANTHER" id="PTHR11496:SF97">
    <property type="entry name" value="ALCOHOL DEHYDROGENASE IRON-TYPE_GLYCEROL DEHYDROGENASE GLDA DOMAIN-CONTAINING PROTEIN"/>
    <property type="match status" value="1"/>
</dbReference>
<dbReference type="PANTHER" id="PTHR11496">
    <property type="entry name" value="ALCOHOL DEHYDROGENASE"/>
    <property type="match status" value="1"/>
</dbReference>
<dbReference type="Gene3D" id="1.20.1090.10">
    <property type="entry name" value="Dehydroquinate synthase-like - alpha domain"/>
    <property type="match status" value="1"/>
</dbReference>
<dbReference type="EMBL" id="MVBO01000056">
    <property type="protein sequence ID" value="OZJ04049.1"/>
    <property type="molecule type" value="Genomic_DNA"/>
</dbReference>
<keyword evidence="5" id="KW-1185">Reference proteome</keyword>
<accession>A0A261Y0A1</accession>
<evidence type="ECO:0000313" key="4">
    <source>
        <dbReference type="EMBL" id="OZJ04049.1"/>
    </source>
</evidence>
<dbReference type="InterPro" id="IPR039697">
    <property type="entry name" value="Alcohol_dehydrogenase_Fe"/>
</dbReference>
<feature type="domain" description="Alcohol dehydrogenase iron-type/glycerol dehydrogenase GldA" evidence="2">
    <location>
        <begin position="11"/>
        <end position="160"/>
    </location>
</feature>
<dbReference type="AlphaFoldDB" id="A0A261Y0A1"/>
<evidence type="ECO:0000313" key="5">
    <source>
        <dbReference type="Proteomes" id="UP000242875"/>
    </source>
</evidence>
<dbReference type="GO" id="GO:0004022">
    <property type="term" value="F:alcohol dehydrogenase (NAD+) activity"/>
    <property type="evidence" value="ECO:0007669"/>
    <property type="project" value="TreeGrafter"/>
</dbReference>
<name>A0A261Y0A1_9FUNG</name>
<gene>
    <name evidence="4" type="ORF">BZG36_03565</name>
</gene>
<evidence type="ECO:0000259" key="2">
    <source>
        <dbReference type="Pfam" id="PF00465"/>
    </source>
</evidence>
<sequence>MSFITQAQLKRIYYGQGALKSLSKETECAKKVLLLCSKSLSTTPLVGQVQQLCRAALTVTDISQHTPQASVDSAVQKAKSLGADVIVAFGGGSVVDGAKAISKGISSGDAYIPVIAIPTTLSAAEFSPGVGISQPDASGRIHKEGFSDQKCQPVCVILDPEVTVSTPEQLWLTTGIRALDHSVETLYTYNPVATPMALESIRTIFTQLPMSKRNPDALKPRADLQVAAWQSMFYVATTNTHAPSKHEMLSHTISKRIGAAYNVGHGISSCVCLPYVMRYMVEQDSDGELTAQLARIHRDALQKPTNGDRADALAAADAVQELIQSLGLPIRLSDIGVKEEDLDPILEKSVARSRKEGRQVDEQRQQSLKELLKSMY</sequence>
<protein>
    <submittedName>
        <fullName evidence="4">Uncharacterized protein</fullName>
    </submittedName>
</protein>
<reference evidence="4 5" key="1">
    <citation type="journal article" date="2017" name="Mycologia">
        <title>Bifiguratus adelaidae, gen. et sp. nov., a new member of Mucoromycotina in endophytic and soil-dwelling habitats.</title>
        <authorList>
            <person name="Torres-Cruz T.J."/>
            <person name="Billingsley Tobias T.L."/>
            <person name="Almatruk M."/>
            <person name="Hesse C."/>
            <person name="Kuske C.R."/>
            <person name="Desiro A."/>
            <person name="Benucci G.M."/>
            <person name="Bonito G."/>
            <person name="Stajich J.E."/>
            <person name="Dunlap C."/>
            <person name="Arnold A.E."/>
            <person name="Porras-Alfaro A."/>
        </authorList>
    </citation>
    <scope>NUCLEOTIDE SEQUENCE [LARGE SCALE GENOMIC DNA]</scope>
    <source>
        <strain evidence="4 5">AZ0501</strain>
    </source>
</reference>
<dbReference type="Proteomes" id="UP000242875">
    <property type="component" value="Unassembled WGS sequence"/>
</dbReference>
<dbReference type="GO" id="GO:0046872">
    <property type="term" value="F:metal ion binding"/>
    <property type="evidence" value="ECO:0007669"/>
    <property type="project" value="InterPro"/>
</dbReference>
<keyword evidence="1" id="KW-0560">Oxidoreductase</keyword>
<dbReference type="Pfam" id="PF25137">
    <property type="entry name" value="ADH_Fe_C"/>
    <property type="match status" value="1"/>
</dbReference>
<proteinExistence type="predicted"/>
<organism evidence="4 5">
    <name type="scientific">Bifiguratus adelaidae</name>
    <dbReference type="NCBI Taxonomy" id="1938954"/>
    <lineage>
        <taxon>Eukaryota</taxon>
        <taxon>Fungi</taxon>
        <taxon>Fungi incertae sedis</taxon>
        <taxon>Mucoromycota</taxon>
        <taxon>Mucoromycotina</taxon>
        <taxon>Endogonomycetes</taxon>
        <taxon>Endogonales</taxon>
        <taxon>Endogonales incertae sedis</taxon>
        <taxon>Bifiguratus</taxon>
    </lineage>
</organism>
<dbReference type="InterPro" id="IPR001670">
    <property type="entry name" value="ADH_Fe/GldA"/>
</dbReference>
<feature type="domain" description="Fe-containing alcohol dehydrogenase-like C-terminal" evidence="3">
    <location>
        <begin position="173"/>
        <end position="375"/>
    </location>
</feature>
<dbReference type="OrthoDB" id="339764at2759"/>
<evidence type="ECO:0000256" key="1">
    <source>
        <dbReference type="ARBA" id="ARBA00023002"/>
    </source>
</evidence>
<dbReference type="SUPFAM" id="SSF56796">
    <property type="entry name" value="Dehydroquinate synthase-like"/>
    <property type="match status" value="1"/>
</dbReference>
<comment type="caution">
    <text evidence="4">The sequence shown here is derived from an EMBL/GenBank/DDBJ whole genome shotgun (WGS) entry which is preliminary data.</text>
</comment>